<feature type="binding site" evidence="3">
    <location>
        <begin position="212"/>
        <end position="214"/>
    </location>
    <ligand>
        <name>substrate</name>
    </ligand>
</feature>
<keyword evidence="6" id="KW-1185">Reference proteome</keyword>
<dbReference type="InterPro" id="IPR010044">
    <property type="entry name" value="MTAP"/>
</dbReference>
<dbReference type="EMBL" id="PGGK01000005">
    <property type="protein sequence ID" value="TGC09391.1"/>
    <property type="molecule type" value="Genomic_DNA"/>
</dbReference>
<comment type="miscellaneous">
    <text evidence="3">Although this enzyme belongs to the family of MTA phosphorylases based on sequence homology, it has been shown that conserved amino acid substitutions in the substrate binding pocket convert the substrate specificity of this enzyme from 6-aminopurines to 6-oxopurines.</text>
</comment>
<dbReference type="Proteomes" id="UP000297295">
    <property type="component" value="Unassembled WGS sequence"/>
</dbReference>
<dbReference type="GO" id="GO:0005829">
    <property type="term" value="C:cytosol"/>
    <property type="evidence" value="ECO:0007669"/>
    <property type="project" value="TreeGrafter"/>
</dbReference>
<comment type="caution">
    <text evidence="5">The sequence shown here is derived from an EMBL/GenBank/DDBJ whole genome shotgun (WGS) entry which is preliminary data.</text>
</comment>
<gene>
    <name evidence="5" type="ORF">CUN85_06035</name>
</gene>
<dbReference type="CDD" id="cd09010">
    <property type="entry name" value="MTAP_SsMTAPII_like_MTIP"/>
    <property type="match status" value="1"/>
</dbReference>
<feature type="binding site" evidence="3">
    <location>
        <position position="188"/>
    </location>
    <ligand>
        <name>substrate</name>
    </ligand>
</feature>
<name>A0A4E0QRS7_9EURY</name>
<dbReference type="Pfam" id="PF01048">
    <property type="entry name" value="PNP_UDP_1"/>
    <property type="match status" value="1"/>
</dbReference>
<comment type="similarity">
    <text evidence="3">Belongs to the PNP/MTAP phosphorylase family. MTAP subfamily.</text>
</comment>
<proteinExistence type="inferred from homology"/>
<feature type="site" description="Important for substrate specificity" evidence="3">
    <location>
        <position position="171"/>
    </location>
</feature>
<feature type="binding site" evidence="3">
    <location>
        <position position="189"/>
    </location>
    <ligand>
        <name>phosphate</name>
        <dbReference type="ChEBI" id="CHEBI:43474"/>
    </ligand>
</feature>
<feature type="binding site" evidence="3">
    <location>
        <begin position="60"/>
        <end position="61"/>
    </location>
    <ligand>
        <name>phosphate</name>
        <dbReference type="ChEBI" id="CHEBI:43474"/>
    </ligand>
</feature>
<dbReference type="PANTHER" id="PTHR42679">
    <property type="entry name" value="S-METHYL-5'-THIOADENOSINE PHOSPHORYLASE"/>
    <property type="match status" value="1"/>
</dbReference>
<evidence type="ECO:0000313" key="5">
    <source>
        <dbReference type="EMBL" id="TGC09391.1"/>
    </source>
</evidence>
<evidence type="ECO:0000256" key="3">
    <source>
        <dbReference type="HAMAP-Rule" id="MF_01963"/>
    </source>
</evidence>
<dbReference type="GO" id="GO:0017061">
    <property type="term" value="F:S-methyl-5-thioadenosine phosphorylase activity"/>
    <property type="evidence" value="ECO:0007669"/>
    <property type="project" value="InterPro"/>
</dbReference>
<keyword evidence="2 3" id="KW-0808">Transferase</keyword>
<dbReference type="EC" id="2.4.2.44" evidence="3"/>
<comment type="pathway">
    <text evidence="3">Purine metabolism; purine nucleoside salvage.</text>
</comment>
<evidence type="ECO:0000256" key="2">
    <source>
        <dbReference type="ARBA" id="ARBA00022679"/>
    </source>
</evidence>
<evidence type="ECO:0000256" key="1">
    <source>
        <dbReference type="ARBA" id="ARBA00022676"/>
    </source>
</evidence>
<dbReference type="GO" id="GO:0019509">
    <property type="term" value="P:L-methionine salvage from methylthioadenosine"/>
    <property type="evidence" value="ECO:0007669"/>
    <property type="project" value="TreeGrafter"/>
</dbReference>
<dbReference type="SUPFAM" id="SSF53167">
    <property type="entry name" value="Purine and uridine phosphorylases"/>
    <property type="match status" value="1"/>
</dbReference>
<dbReference type="GO" id="GO:0006166">
    <property type="term" value="P:purine ribonucleoside salvage"/>
    <property type="evidence" value="ECO:0007669"/>
    <property type="project" value="UniProtKB-UniRule"/>
</dbReference>
<dbReference type="Gene3D" id="3.40.50.1580">
    <property type="entry name" value="Nucleoside phosphorylase domain"/>
    <property type="match status" value="1"/>
</dbReference>
<feature type="domain" description="Nucleoside phosphorylase" evidence="4">
    <location>
        <begin position="17"/>
        <end position="245"/>
    </location>
</feature>
<protein>
    <recommendedName>
        <fullName evidence="3">Probable S-methyl-5'-thioinosine phosphorylase</fullName>
        <ecNumber evidence="3">2.4.2.44</ecNumber>
    </recommendedName>
    <alternativeName>
        <fullName evidence="3">5'-methylthioinosine phosphorylase</fullName>
        <shortName evidence="3">MTI phosphorylase</shortName>
        <shortName evidence="3">MTIP</shortName>
    </alternativeName>
</protein>
<keyword evidence="1 3" id="KW-0328">Glycosyltransferase</keyword>
<dbReference type="HAMAP" id="MF_01963">
    <property type="entry name" value="MTAP"/>
    <property type="match status" value="1"/>
</dbReference>
<feature type="site" description="Important for substrate specificity" evidence="3">
    <location>
        <position position="224"/>
    </location>
</feature>
<comment type="catalytic activity">
    <reaction evidence="3">
        <text>S-methyl-5'-thioinosine + phosphate = 5-(methylsulfanyl)-alpha-D-ribose 1-phosphate + hypoxanthine</text>
        <dbReference type="Rhea" id="RHEA:30643"/>
        <dbReference type="ChEBI" id="CHEBI:17368"/>
        <dbReference type="ChEBI" id="CHEBI:43474"/>
        <dbReference type="ChEBI" id="CHEBI:48595"/>
        <dbReference type="ChEBI" id="CHEBI:58533"/>
        <dbReference type="EC" id="2.4.2.44"/>
    </reaction>
</comment>
<dbReference type="InterPro" id="IPR000845">
    <property type="entry name" value="Nucleoside_phosphorylase_d"/>
</dbReference>
<sequence length="266" mass="29491">MMQITKTMNSKIPAPDVAIIGGVNAFLPEGSESYLLETPFGSVAAHFFNTGDRNVLIVPRHTNNTKHVPPHKINYRAIVLAIRQLGAERVISVNSVGTMKNHPIGSIVLAEDFLDLTKNRISTFHDDRTVHVDMTEPYCPEIRQTLENVLKRRKIGFSEGVYACTEGPRFETKAEIRMMSQFSDVVGMTGVPEVILAKELNLCYASICIVTNNACGLDEKKITASEVVDILQEKRELLFDIIIETIGEIPAHCNCSCRDSTIDACL</sequence>
<comment type="function">
    <text evidence="3">Catalyzes the reversible phosphorylation of S-methyl-5'-thioinosine (MTI) to hypoxanthine and 5-methylthioribose-1-phosphate. Involved in the breakdown of S-methyl-5'-thioadenosine (MTA), a major by-product of polyamine biosynthesis. Catabolism of (MTA) occurs via deamination to MTI and phosphorolysis to hypoxanthine.</text>
</comment>
<comment type="subunit">
    <text evidence="3">Homotrimer.</text>
</comment>
<dbReference type="AlphaFoldDB" id="A0A4E0QRS7"/>
<dbReference type="UniPathway" id="UPA00606"/>
<evidence type="ECO:0000313" key="6">
    <source>
        <dbReference type="Proteomes" id="UP000297295"/>
    </source>
</evidence>
<dbReference type="InterPro" id="IPR035994">
    <property type="entry name" value="Nucleoside_phosphorylase_sf"/>
</dbReference>
<evidence type="ECO:0000259" key="4">
    <source>
        <dbReference type="Pfam" id="PF01048"/>
    </source>
</evidence>
<dbReference type="PANTHER" id="PTHR42679:SF2">
    <property type="entry name" value="S-METHYL-5'-THIOADENOSINE PHOSPHORYLASE"/>
    <property type="match status" value="1"/>
</dbReference>
<keyword evidence="3" id="KW-0660">Purine salvage</keyword>
<comment type="caution">
    <text evidence="3">Lacks conserved residue(s) required for the propagation of feature annotation.</text>
</comment>
<accession>A0A4E0QRS7</accession>
<reference evidence="5 6" key="1">
    <citation type="submission" date="2017-11" db="EMBL/GenBank/DDBJ databases">
        <title>Isolation and Characterization of Methanogenic Archaea from Saline Meromictic Lake at Siberia.</title>
        <authorList>
            <person name="Shen Y."/>
            <person name="Huang H.-H."/>
            <person name="Lai M.-C."/>
            <person name="Chen S.-C."/>
        </authorList>
    </citation>
    <scope>NUCLEOTIDE SEQUENCE [LARGE SCALE GENOMIC DNA]</scope>
    <source>
        <strain evidence="5 6">SY-01</strain>
    </source>
</reference>
<organism evidence="5 6">
    <name type="scientific">Methanolobus halotolerans</name>
    <dbReference type="NCBI Taxonomy" id="2052935"/>
    <lineage>
        <taxon>Archaea</taxon>
        <taxon>Methanobacteriati</taxon>
        <taxon>Methanobacteriota</taxon>
        <taxon>Stenosarchaea group</taxon>
        <taxon>Methanomicrobia</taxon>
        <taxon>Methanosarcinales</taxon>
        <taxon>Methanosarcinaceae</taxon>
        <taxon>Methanolobus</taxon>
    </lineage>
</organism>